<organism evidence="11 12">
    <name type="scientific">Pseudomonas lurida</name>
    <dbReference type="NCBI Taxonomy" id="244566"/>
    <lineage>
        <taxon>Bacteria</taxon>
        <taxon>Pseudomonadati</taxon>
        <taxon>Pseudomonadota</taxon>
        <taxon>Gammaproteobacteria</taxon>
        <taxon>Pseudomonadales</taxon>
        <taxon>Pseudomonadaceae</taxon>
        <taxon>Pseudomonas</taxon>
    </lineage>
</organism>
<dbReference type="NCBIfam" id="NF008442">
    <property type="entry name" value="PRK11288.1"/>
    <property type="match status" value="1"/>
</dbReference>
<dbReference type="CDD" id="cd03216">
    <property type="entry name" value="ABC_Carb_Monos_I"/>
    <property type="match status" value="1"/>
</dbReference>
<dbReference type="SMART" id="SM00382">
    <property type="entry name" value="AAA"/>
    <property type="match status" value="2"/>
</dbReference>
<keyword evidence="9" id="KW-0472">Membrane</keyword>
<name>A0ABY9FR19_9PSED</name>
<evidence type="ECO:0000313" key="12">
    <source>
        <dbReference type="Proteomes" id="UP001236748"/>
    </source>
</evidence>
<proteinExistence type="predicted"/>
<dbReference type="EMBL" id="CP117450">
    <property type="protein sequence ID" value="WLH05755.1"/>
    <property type="molecule type" value="Genomic_DNA"/>
</dbReference>
<feature type="domain" description="ABC transporter" evidence="10">
    <location>
        <begin position="241"/>
        <end position="497"/>
    </location>
</feature>
<keyword evidence="7 11" id="KW-0067">ATP-binding</keyword>
<evidence type="ECO:0000256" key="8">
    <source>
        <dbReference type="ARBA" id="ARBA00022967"/>
    </source>
</evidence>
<evidence type="ECO:0000256" key="2">
    <source>
        <dbReference type="ARBA" id="ARBA00022475"/>
    </source>
</evidence>
<reference evidence="11 12" key="1">
    <citation type="submission" date="2023-02" db="EMBL/GenBank/DDBJ databases">
        <title>Evolution of Hrp T3SS in non-pathogenic Pseudomonas fluorescens.</title>
        <authorList>
            <person name="Liao K."/>
            <person name="Wei H."/>
            <person name="Gu Y."/>
        </authorList>
    </citation>
    <scope>NUCLEOTIDE SEQUENCE [LARGE SCALE GENOMIC DNA]</scope>
    <source>
        <strain evidence="11 12">FP2043</strain>
    </source>
</reference>
<dbReference type="PROSITE" id="PS50893">
    <property type="entry name" value="ABC_TRANSPORTER_2"/>
    <property type="match status" value="2"/>
</dbReference>
<evidence type="ECO:0000256" key="7">
    <source>
        <dbReference type="ARBA" id="ARBA00022840"/>
    </source>
</evidence>
<dbReference type="RefSeq" id="WP_305387960.1">
    <property type="nucleotide sequence ID" value="NZ_CP117450.1"/>
</dbReference>
<dbReference type="InterPro" id="IPR050107">
    <property type="entry name" value="ABC_carbohydrate_import_ATPase"/>
</dbReference>
<evidence type="ECO:0000256" key="6">
    <source>
        <dbReference type="ARBA" id="ARBA00022741"/>
    </source>
</evidence>
<dbReference type="CDD" id="cd03215">
    <property type="entry name" value="ABC_Carb_Monos_II"/>
    <property type="match status" value="1"/>
</dbReference>
<dbReference type="InterPro" id="IPR003593">
    <property type="entry name" value="AAA+_ATPase"/>
</dbReference>
<evidence type="ECO:0000256" key="5">
    <source>
        <dbReference type="ARBA" id="ARBA00022737"/>
    </source>
</evidence>
<dbReference type="InterPro" id="IPR017871">
    <property type="entry name" value="ABC_transporter-like_CS"/>
</dbReference>
<dbReference type="PANTHER" id="PTHR43790">
    <property type="entry name" value="CARBOHYDRATE TRANSPORT ATP-BINDING PROTEIN MG119-RELATED"/>
    <property type="match status" value="1"/>
</dbReference>
<dbReference type="SUPFAM" id="SSF52540">
    <property type="entry name" value="P-loop containing nucleoside triphosphate hydrolases"/>
    <property type="match status" value="2"/>
</dbReference>
<dbReference type="Gene3D" id="3.40.50.300">
    <property type="entry name" value="P-loop containing nucleotide triphosphate hydrolases"/>
    <property type="match status" value="2"/>
</dbReference>
<keyword evidence="4" id="KW-0762">Sugar transport</keyword>
<sequence length="499" mass="54319">MSGAALRFNGIGKEFPGVKALAQISFEARPREVHALMGENGAGKSTLLKILGGAYLPSSGSLQIGEQTMDFKSAADSIASGVAVIHQELHLVPEMTVAENLFLGHLPTRFGVVNRRQLRKQALACLKGLADEIDPEEKLGRLSLGQRQLVEIAKALSRGAHVIAFDEPTSSLSAREIDRLMAIITRLRDEGKVVLYVSHRMEEVFRICNAVTVFKDGRYVRTFDDMSALTHDQLVTCMVGRDIQDIYDYRPREQGEVALKVEGLLGPGLREPVSLSVHKGEVLGLFGLVGAGRTELFRLLSGLTRSTAGSLALCGQTLQLHSPRDAIAAGVLLCPEDRKKEGIIPLSSVAENINISARGAHSRFGWLLRDGWEKHNADQQIKAMKVKTPNAEQKIMHLSGGNQQKAILGRWLSMPMKVLLLDEPTRGIDIGAKSEIYQIIHNLAASGIAVIVVSSDLMEVMGIADRILVMSEGALTGELTRDQADEARLLQLALPRSRA</sequence>
<evidence type="ECO:0000313" key="11">
    <source>
        <dbReference type="EMBL" id="WLH05755.1"/>
    </source>
</evidence>
<evidence type="ECO:0000259" key="10">
    <source>
        <dbReference type="PROSITE" id="PS50893"/>
    </source>
</evidence>
<feature type="domain" description="ABC transporter" evidence="10">
    <location>
        <begin position="6"/>
        <end position="241"/>
    </location>
</feature>
<dbReference type="InterPro" id="IPR027417">
    <property type="entry name" value="P-loop_NTPase"/>
</dbReference>
<keyword evidence="2" id="KW-1003">Cell membrane</keyword>
<dbReference type="GO" id="GO:0005524">
    <property type="term" value="F:ATP binding"/>
    <property type="evidence" value="ECO:0007669"/>
    <property type="project" value="UniProtKB-KW"/>
</dbReference>
<evidence type="ECO:0000256" key="3">
    <source>
        <dbReference type="ARBA" id="ARBA00022519"/>
    </source>
</evidence>
<dbReference type="InterPro" id="IPR003439">
    <property type="entry name" value="ABC_transporter-like_ATP-bd"/>
</dbReference>
<dbReference type="Pfam" id="PF00005">
    <property type="entry name" value="ABC_tran"/>
    <property type="match status" value="2"/>
</dbReference>
<dbReference type="PANTHER" id="PTHR43790:SF6">
    <property type="entry name" value="ARABINOSE IMPORT ATP-BINDING PROTEIN ARAG"/>
    <property type="match status" value="1"/>
</dbReference>
<keyword evidence="6" id="KW-0547">Nucleotide-binding</keyword>
<protein>
    <submittedName>
        <fullName evidence="11">L-arabinose ABC transporter ATP-binding protein AraG</fullName>
    </submittedName>
</protein>
<keyword evidence="3" id="KW-0997">Cell inner membrane</keyword>
<dbReference type="Proteomes" id="UP001236748">
    <property type="component" value="Chromosome"/>
</dbReference>
<gene>
    <name evidence="11" type="primary">araG</name>
    <name evidence="11" type="ORF">PSH67_23405</name>
</gene>
<accession>A0ABY9FR19</accession>
<dbReference type="PROSITE" id="PS00211">
    <property type="entry name" value="ABC_TRANSPORTER_1"/>
    <property type="match status" value="2"/>
</dbReference>
<keyword evidence="5" id="KW-0677">Repeat</keyword>
<evidence type="ECO:0000256" key="1">
    <source>
        <dbReference type="ARBA" id="ARBA00022448"/>
    </source>
</evidence>
<keyword evidence="12" id="KW-1185">Reference proteome</keyword>
<keyword evidence="1" id="KW-0813">Transport</keyword>
<keyword evidence="8" id="KW-1278">Translocase</keyword>
<evidence type="ECO:0000256" key="9">
    <source>
        <dbReference type="ARBA" id="ARBA00023136"/>
    </source>
</evidence>
<evidence type="ECO:0000256" key="4">
    <source>
        <dbReference type="ARBA" id="ARBA00022597"/>
    </source>
</evidence>